<dbReference type="EMBL" id="GBEZ01026368">
    <property type="protein sequence ID" value="JAC60838.1"/>
    <property type="molecule type" value="Transcribed_RNA"/>
</dbReference>
<protein>
    <submittedName>
        <fullName evidence="1">Uncharacterized protein</fullName>
    </submittedName>
</protein>
<name>A0A061QM87_9CHLO</name>
<dbReference type="AlphaFoldDB" id="A0A061QM87"/>
<reference evidence="1" key="1">
    <citation type="submission" date="2014-05" db="EMBL/GenBank/DDBJ databases">
        <title>The transcriptome of the halophilic microalga Tetraselmis sp. GSL018 isolated from the Great Salt Lake, Utah.</title>
        <authorList>
            <person name="Jinkerson R.E."/>
            <person name="D'Adamo S."/>
            <person name="Posewitz M.C."/>
        </authorList>
    </citation>
    <scope>NUCLEOTIDE SEQUENCE</scope>
    <source>
        <strain evidence="1">GSL018</strain>
    </source>
</reference>
<evidence type="ECO:0000313" key="1">
    <source>
        <dbReference type="EMBL" id="JAC60838.1"/>
    </source>
</evidence>
<feature type="non-terminal residue" evidence="1">
    <location>
        <position position="75"/>
    </location>
</feature>
<sequence length="75" mass="8540">LNLLRIRQDVLVHDVTGRRPGTPRLGEVPEFLEELKADARTENLAPGHFRQRYAVLLFQLHRQINVAGGRAACIR</sequence>
<accession>A0A061QM87</accession>
<organism evidence="1">
    <name type="scientific">Tetraselmis sp. GSL018</name>
    <dbReference type="NCBI Taxonomy" id="582737"/>
    <lineage>
        <taxon>Eukaryota</taxon>
        <taxon>Viridiplantae</taxon>
        <taxon>Chlorophyta</taxon>
        <taxon>core chlorophytes</taxon>
        <taxon>Chlorodendrophyceae</taxon>
        <taxon>Chlorodendrales</taxon>
        <taxon>Chlorodendraceae</taxon>
        <taxon>Tetraselmis</taxon>
    </lineage>
</organism>
<proteinExistence type="predicted"/>
<feature type="non-terminal residue" evidence="1">
    <location>
        <position position="1"/>
    </location>
</feature>
<gene>
    <name evidence="1" type="ORF">TSPGSL018_27873</name>
</gene>